<evidence type="ECO:0000313" key="5">
    <source>
        <dbReference type="Proteomes" id="UP000318483"/>
    </source>
</evidence>
<dbReference type="KEGG" id="lit:FPZ52_11045"/>
<keyword evidence="1" id="KW-0521">NADP</keyword>
<dbReference type="RefSeq" id="WP_146365482.1">
    <property type="nucleotide sequence ID" value="NZ_CP042261.1"/>
</dbReference>
<protein>
    <submittedName>
        <fullName evidence="4">NAD(P)-dependent oxidoreductase</fullName>
    </submittedName>
</protein>
<proteinExistence type="predicted"/>
<dbReference type="AlphaFoldDB" id="A0A5B8IVG5"/>
<dbReference type="Gene3D" id="3.40.50.720">
    <property type="entry name" value="NAD(P)-binding Rossmann-like Domain"/>
    <property type="match status" value="1"/>
</dbReference>
<evidence type="ECO:0000256" key="2">
    <source>
        <dbReference type="ARBA" id="ARBA00023277"/>
    </source>
</evidence>
<dbReference type="InterPro" id="IPR036291">
    <property type="entry name" value="NAD(P)-bd_dom_sf"/>
</dbReference>
<dbReference type="Proteomes" id="UP000318483">
    <property type="component" value="Chromosome"/>
</dbReference>
<dbReference type="Pfam" id="PF01370">
    <property type="entry name" value="Epimerase"/>
    <property type="match status" value="1"/>
</dbReference>
<gene>
    <name evidence="4" type="ORF">FPZ52_11045</name>
</gene>
<feature type="domain" description="NAD-dependent epimerase/dehydratase" evidence="3">
    <location>
        <begin position="7"/>
        <end position="185"/>
    </location>
</feature>
<dbReference type="SUPFAM" id="SSF51735">
    <property type="entry name" value="NAD(P)-binding Rossmann-fold domains"/>
    <property type="match status" value="1"/>
</dbReference>
<evidence type="ECO:0000259" key="3">
    <source>
        <dbReference type="Pfam" id="PF01370"/>
    </source>
</evidence>
<dbReference type="PANTHER" id="PTHR43103:SF3">
    <property type="entry name" value="ADP-L-GLYCERO-D-MANNO-HEPTOSE-6-EPIMERASE"/>
    <property type="match status" value="1"/>
</dbReference>
<accession>A0A5B8IVG5</accession>
<keyword evidence="5" id="KW-1185">Reference proteome</keyword>
<evidence type="ECO:0000313" key="4">
    <source>
        <dbReference type="EMBL" id="QDY70102.1"/>
    </source>
</evidence>
<keyword evidence="2" id="KW-0119">Carbohydrate metabolism</keyword>
<reference evidence="4 5" key="1">
    <citation type="submission" date="2019-07" db="EMBL/GenBank/DDBJ databases">
        <title>Litoreibacter alkalisoli sp. nov., isolated from saline-alkaline soil.</title>
        <authorList>
            <person name="Wang S."/>
            <person name="Xu L."/>
            <person name="Xing Y.-T."/>
            <person name="Sun J.-Q."/>
        </authorList>
    </citation>
    <scope>NUCLEOTIDE SEQUENCE [LARGE SCALE GENOMIC DNA]</scope>
    <source>
        <strain evidence="4 5">LN3S51</strain>
    </source>
</reference>
<dbReference type="EMBL" id="CP042261">
    <property type="protein sequence ID" value="QDY70102.1"/>
    <property type="molecule type" value="Genomic_DNA"/>
</dbReference>
<dbReference type="OrthoDB" id="7687386at2"/>
<evidence type="ECO:0000256" key="1">
    <source>
        <dbReference type="ARBA" id="ARBA00022857"/>
    </source>
</evidence>
<dbReference type="PANTHER" id="PTHR43103">
    <property type="entry name" value="NUCLEOSIDE-DIPHOSPHATE-SUGAR EPIMERASE"/>
    <property type="match status" value="1"/>
</dbReference>
<organism evidence="4 5">
    <name type="scientific">Qingshengfaniella alkalisoli</name>
    <dbReference type="NCBI Taxonomy" id="2599296"/>
    <lineage>
        <taxon>Bacteria</taxon>
        <taxon>Pseudomonadati</taxon>
        <taxon>Pseudomonadota</taxon>
        <taxon>Alphaproteobacteria</taxon>
        <taxon>Rhodobacterales</taxon>
        <taxon>Paracoccaceae</taxon>
        <taxon>Qingshengfaniella</taxon>
    </lineage>
</organism>
<dbReference type="InterPro" id="IPR001509">
    <property type="entry name" value="Epimerase_deHydtase"/>
</dbReference>
<name>A0A5B8IVG5_9RHOB</name>
<sequence length="294" mass="30731">MPEPRVAILGGGGAVGRLLRGAFRATFPDVSVFVQSSKDPSSDLICNPLMDGAEAVVTALATFRPDVVAVLWGATPAGDADLGRNVQLAQLALDAAALTDVPRTVLLSTAAVYGGVAGVFREQDVPEDTNPYGASKLAMEVEALRAGLRGTIVFRAANVVGADALSRATRNATEDAPLLLDRFSDQTSPRRSYLSPVTLARTVLEVPKAVAEPPRILNLADNADGIAMSDMLAALEGQGRHNYWKSRPAPQDATSSLTLDLSALHAAYPALVGHARSDAAGLVADWLAAEEALR</sequence>